<dbReference type="InterPro" id="IPR036010">
    <property type="entry name" value="2Fe-2S_ferredoxin-like_sf"/>
</dbReference>
<dbReference type="Gene3D" id="3.50.50.60">
    <property type="entry name" value="FAD/NAD(P)-binding domain"/>
    <property type="match status" value="1"/>
</dbReference>
<keyword evidence="9" id="KW-1185">Reference proteome</keyword>
<evidence type="ECO:0000256" key="4">
    <source>
        <dbReference type="ARBA" id="ARBA00023014"/>
    </source>
</evidence>
<dbReference type="InterPro" id="IPR001041">
    <property type="entry name" value="2Fe-2S_ferredoxin-type"/>
</dbReference>
<feature type="domain" description="4Fe-4S His(Cys)3-ligated-type" evidence="7">
    <location>
        <begin position="78"/>
        <end position="117"/>
    </location>
</feature>
<dbReference type="InterPro" id="IPR017896">
    <property type="entry name" value="4Fe4S_Fe-S-bd"/>
</dbReference>
<dbReference type="SUPFAM" id="SSF46548">
    <property type="entry name" value="alpha-helical ferredoxin"/>
    <property type="match status" value="1"/>
</dbReference>
<evidence type="ECO:0000256" key="3">
    <source>
        <dbReference type="ARBA" id="ARBA00023004"/>
    </source>
</evidence>
<keyword evidence="4" id="KW-0411">Iron-sulfur</keyword>
<dbReference type="Gene3D" id="1.10.1060.10">
    <property type="entry name" value="Alpha-helical ferredoxin"/>
    <property type="match status" value="1"/>
</dbReference>
<dbReference type="PANTHER" id="PTHR42783:SF3">
    <property type="entry name" value="GLUTAMATE SYNTHASE [NADPH] SMALL CHAIN-RELATED"/>
    <property type="match status" value="1"/>
</dbReference>
<name>A0ABT1Z7L9_9ACTN</name>
<dbReference type="PROSITE" id="PS51379">
    <property type="entry name" value="4FE4S_FER_2"/>
    <property type="match status" value="2"/>
</dbReference>
<dbReference type="InterPro" id="IPR009051">
    <property type="entry name" value="Helical_ferredxn"/>
</dbReference>
<feature type="domain" description="2Fe-2S ferredoxin-type" evidence="5">
    <location>
        <begin position="1"/>
        <end position="78"/>
    </location>
</feature>
<evidence type="ECO:0000259" key="7">
    <source>
        <dbReference type="PROSITE" id="PS51839"/>
    </source>
</evidence>
<dbReference type="CDD" id="cd00207">
    <property type="entry name" value="fer2"/>
    <property type="match status" value="1"/>
</dbReference>
<dbReference type="Pfam" id="PF14691">
    <property type="entry name" value="Fer4_20"/>
    <property type="match status" value="1"/>
</dbReference>
<reference evidence="8 9" key="1">
    <citation type="submission" date="2022-08" db="EMBL/GenBank/DDBJ databases">
        <title>Tractidigestivibacter montrealensis type strain KD21.</title>
        <authorList>
            <person name="Diop K."/>
            <person name="Richard C."/>
            <person name="Routy B."/>
        </authorList>
    </citation>
    <scope>NUCLEOTIDE SEQUENCE [LARGE SCALE GENOMIC DNA]</scope>
    <source>
        <strain evidence="8 9">KD21</strain>
    </source>
</reference>
<dbReference type="RefSeq" id="WP_258498875.1">
    <property type="nucleotide sequence ID" value="NZ_JANSKA010000002.1"/>
</dbReference>
<dbReference type="SMART" id="SM00929">
    <property type="entry name" value="NADH-G_4Fe-4S_3"/>
    <property type="match status" value="1"/>
</dbReference>
<dbReference type="Pfam" id="PF07992">
    <property type="entry name" value="Pyr_redox_2"/>
    <property type="match status" value="1"/>
</dbReference>
<protein>
    <submittedName>
        <fullName evidence="8">FAD-dependent oxidoreductase</fullName>
    </submittedName>
</protein>
<dbReference type="PANTHER" id="PTHR42783">
    <property type="entry name" value="GLUTAMATE SYNTHASE [NADPH] SMALL CHAIN"/>
    <property type="match status" value="1"/>
</dbReference>
<comment type="caution">
    <text evidence="8">The sequence shown here is derived from an EMBL/GenBank/DDBJ whole genome shotgun (WGS) entry which is preliminary data.</text>
</comment>
<dbReference type="PROSITE" id="PS51085">
    <property type="entry name" value="2FE2S_FER_2"/>
    <property type="match status" value="1"/>
</dbReference>
<evidence type="ECO:0000313" key="9">
    <source>
        <dbReference type="Proteomes" id="UP001204320"/>
    </source>
</evidence>
<sequence length="715" mass="77440">MMKLTIDGSEVEAAEGTSVLDAALDAGIFIPHLCKHPDLEAVGGCRLCAVEVNGSGHAVPACKTQVEEGMVVDSHAASADHVRRMAMELILATHPSDCTGCPKYGVCELQSMYQYLGVSPARWRCRARTVPTDDSNPLITHMFTRCVRCGRCVRACRELRGVGVLDYQRTEDGVRIGIDGGVSLEEAGCRFCGACVEVCPTGSIVDVLGLNKPERSREDNVVPCRSGCPAHIDIPRYLRHVKAGEWEKATAVVREKVSFPETLGSICTHNCQGECKRNQLEGPLSICRLKRAAAVRDTGEWKSRVRHEPLTGKRVAIVGAGPAGLTAAYYLAEKGHAVTVFEAEERPGGQLRYGIPAYRLPDEVLDHEISTILEVAQGTDEKPRIELCCGERLKDVKSLLASYDAVLVTVGTFDGTVLPVKGHDLAGVIRNTDFLKAARKGNPIEVKGHVVVLGGGNVAYDCARTAVRLGATSVDVACLEAEAVMTSTPEEREEAAEEGVVLHDAYAFTSINESEEGSGKVGSITINKIAKFYFDENHRAVTELVEGGELTLPADYVIFAVGQKPEDTRDMGLELTHGPYVVADADHRTSEEGIFAAGDAVTGTKSVIGAIEGGREAAQSIDRYLGGDGDISEVLLDADVPEQHIGRPGEHFYDAPLEPKIAPAAERRDNFKQYECPFAESEAEREASRCLQCDLRLTLERPKLWNEYPQRSATR</sequence>
<feature type="domain" description="4Fe-4S ferredoxin-type" evidence="6">
    <location>
        <begin position="180"/>
        <end position="210"/>
    </location>
</feature>
<dbReference type="PRINTS" id="PR00469">
    <property type="entry name" value="PNDRDTASEII"/>
</dbReference>
<dbReference type="Pfam" id="PF13510">
    <property type="entry name" value="Fer2_4"/>
    <property type="match status" value="1"/>
</dbReference>
<evidence type="ECO:0000259" key="6">
    <source>
        <dbReference type="PROSITE" id="PS51379"/>
    </source>
</evidence>
<dbReference type="EMBL" id="JANSKA010000002">
    <property type="protein sequence ID" value="MCR9036210.1"/>
    <property type="molecule type" value="Genomic_DNA"/>
</dbReference>
<organism evidence="8 9">
    <name type="scientific">Tractidigestivibacter montrealensis</name>
    <dbReference type="NCBI Taxonomy" id="2972466"/>
    <lineage>
        <taxon>Bacteria</taxon>
        <taxon>Bacillati</taxon>
        <taxon>Actinomycetota</taxon>
        <taxon>Coriobacteriia</taxon>
        <taxon>Coriobacteriales</taxon>
        <taxon>Atopobiaceae</taxon>
        <taxon>Tractidigestivibacter</taxon>
    </lineage>
</organism>
<keyword evidence="2" id="KW-0479">Metal-binding</keyword>
<dbReference type="InterPro" id="IPR019574">
    <property type="entry name" value="NADH_UbQ_OxRdtase_Gsu_4Fe4S-bd"/>
</dbReference>
<dbReference type="InterPro" id="IPR028261">
    <property type="entry name" value="DPD_II"/>
</dbReference>
<evidence type="ECO:0000256" key="1">
    <source>
        <dbReference type="ARBA" id="ARBA00022485"/>
    </source>
</evidence>
<dbReference type="Pfam" id="PF12838">
    <property type="entry name" value="Fer4_7"/>
    <property type="match status" value="1"/>
</dbReference>
<proteinExistence type="predicted"/>
<evidence type="ECO:0000256" key="2">
    <source>
        <dbReference type="ARBA" id="ARBA00022723"/>
    </source>
</evidence>
<dbReference type="PROSITE" id="PS00198">
    <property type="entry name" value="4FE4S_FER_1"/>
    <property type="match status" value="1"/>
</dbReference>
<keyword evidence="3" id="KW-0408">Iron</keyword>
<dbReference type="InterPro" id="IPR023753">
    <property type="entry name" value="FAD/NAD-binding_dom"/>
</dbReference>
<dbReference type="Gene3D" id="3.30.70.20">
    <property type="match status" value="1"/>
</dbReference>
<dbReference type="SUPFAM" id="SSF54862">
    <property type="entry name" value="4Fe-4S ferredoxins"/>
    <property type="match status" value="1"/>
</dbReference>
<dbReference type="SUPFAM" id="SSF51971">
    <property type="entry name" value="Nucleotide-binding domain"/>
    <property type="match status" value="2"/>
</dbReference>
<dbReference type="InterPro" id="IPR017900">
    <property type="entry name" value="4Fe4S_Fe_S_CS"/>
</dbReference>
<evidence type="ECO:0000313" key="8">
    <source>
        <dbReference type="EMBL" id="MCR9036210.1"/>
    </source>
</evidence>
<dbReference type="Pfam" id="PF10588">
    <property type="entry name" value="NADH-G_4Fe-4S_3"/>
    <property type="match status" value="1"/>
</dbReference>
<accession>A0ABT1Z7L9</accession>
<dbReference type="InterPro" id="IPR036188">
    <property type="entry name" value="FAD/NAD-bd_sf"/>
</dbReference>
<dbReference type="PROSITE" id="PS51839">
    <property type="entry name" value="4FE4S_HC3"/>
    <property type="match status" value="1"/>
</dbReference>
<dbReference type="Gene3D" id="3.40.50.720">
    <property type="entry name" value="NAD(P)-binding Rossmann-like Domain"/>
    <property type="match status" value="1"/>
</dbReference>
<dbReference type="SUPFAM" id="SSF54292">
    <property type="entry name" value="2Fe-2S ferredoxin-like"/>
    <property type="match status" value="1"/>
</dbReference>
<feature type="domain" description="4Fe-4S ferredoxin-type" evidence="6">
    <location>
        <begin position="137"/>
        <end position="167"/>
    </location>
</feature>
<dbReference type="PRINTS" id="PR00368">
    <property type="entry name" value="FADPNR"/>
</dbReference>
<dbReference type="Gene3D" id="3.10.20.740">
    <property type="match status" value="1"/>
</dbReference>
<evidence type="ECO:0000259" key="5">
    <source>
        <dbReference type="PROSITE" id="PS51085"/>
    </source>
</evidence>
<keyword evidence="1" id="KW-0004">4Fe-4S</keyword>
<dbReference type="Proteomes" id="UP001204320">
    <property type="component" value="Unassembled WGS sequence"/>
</dbReference>
<gene>
    <name evidence="8" type="ORF">NVS32_04520</name>
</gene>